<accession>A0A183H2L3</accession>
<gene>
    <name evidence="1" type="ORF">OFLC_LOCUS1723</name>
</gene>
<evidence type="ECO:0000313" key="1">
    <source>
        <dbReference type="EMBL" id="VDO30565.1"/>
    </source>
</evidence>
<sequence>MERRRPILIRLDLTVKREIGALALNLDMRSLLSKDCDGGFLITRLVGHPESIDFVLMETFAVTTEENDSWGRHSQ</sequence>
<proteinExistence type="predicted"/>
<reference evidence="3" key="1">
    <citation type="submission" date="2016-06" db="UniProtKB">
        <authorList>
            <consortium name="WormBaseParasite"/>
        </authorList>
    </citation>
    <scope>IDENTIFICATION</scope>
</reference>
<dbReference type="EMBL" id="UZAJ01000865">
    <property type="protein sequence ID" value="VDO30565.1"/>
    <property type="molecule type" value="Genomic_DNA"/>
</dbReference>
<dbReference type="WBParaSite" id="OFLC_0000172201-mRNA-1">
    <property type="protein sequence ID" value="OFLC_0000172201-mRNA-1"/>
    <property type="gene ID" value="OFLC_0000172201"/>
</dbReference>
<reference evidence="1 2" key="2">
    <citation type="submission" date="2018-11" db="EMBL/GenBank/DDBJ databases">
        <authorList>
            <consortium name="Pathogen Informatics"/>
        </authorList>
    </citation>
    <scope>NUCLEOTIDE SEQUENCE [LARGE SCALE GENOMIC DNA]</scope>
</reference>
<evidence type="ECO:0000313" key="2">
    <source>
        <dbReference type="Proteomes" id="UP000267606"/>
    </source>
</evidence>
<name>A0A183H2L3_9BILA</name>
<evidence type="ECO:0000313" key="3">
    <source>
        <dbReference type="WBParaSite" id="OFLC_0000172201-mRNA-1"/>
    </source>
</evidence>
<organism evidence="3">
    <name type="scientific">Onchocerca flexuosa</name>
    <dbReference type="NCBI Taxonomy" id="387005"/>
    <lineage>
        <taxon>Eukaryota</taxon>
        <taxon>Metazoa</taxon>
        <taxon>Ecdysozoa</taxon>
        <taxon>Nematoda</taxon>
        <taxon>Chromadorea</taxon>
        <taxon>Rhabditida</taxon>
        <taxon>Spirurina</taxon>
        <taxon>Spiruromorpha</taxon>
        <taxon>Filarioidea</taxon>
        <taxon>Onchocercidae</taxon>
        <taxon>Onchocerca</taxon>
    </lineage>
</organism>
<keyword evidence="2" id="KW-1185">Reference proteome</keyword>
<dbReference type="AlphaFoldDB" id="A0A183H2L3"/>
<protein>
    <submittedName>
        <fullName evidence="1 3">Uncharacterized protein</fullName>
    </submittedName>
</protein>
<dbReference type="Proteomes" id="UP000267606">
    <property type="component" value="Unassembled WGS sequence"/>
</dbReference>